<evidence type="ECO:0000313" key="1">
    <source>
        <dbReference type="EMBL" id="KAG7048621.1"/>
    </source>
</evidence>
<evidence type="ECO:0000313" key="2">
    <source>
        <dbReference type="Proteomes" id="UP000699042"/>
    </source>
</evidence>
<keyword evidence="2" id="KW-1185">Reference proteome</keyword>
<dbReference type="EMBL" id="JAESDN010000006">
    <property type="protein sequence ID" value="KAG7048621.1"/>
    <property type="molecule type" value="Genomic_DNA"/>
</dbReference>
<sequence>MIISQYMIDVSWLS</sequence>
<accession>A0A9P7R330</accession>
<dbReference type="Proteomes" id="UP000699042">
    <property type="component" value="Unassembled WGS sequence"/>
</dbReference>
<protein>
    <submittedName>
        <fullName evidence="1">Uncharacterized protein</fullName>
    </submittedName>
</protein>
<gene>
    <name evidence="1" type="ORF">JMJ77_014258</name>
</gene>
<reference evidence="1" key="1">
    <citation type="submission" date="2021-05" db="EMBL/GenBank/DDBJ databases">
        <title>Comparative genomics of three Colletotrichum scovillei strains and genetic complementation revealed genes involved fungal growth and virulence on chili pepper.</title>
        <authorList>
            <person name="Hsieh D.-K."/>
            <person name="Chuang S.-C."/>
            <person name="Chen C.-Y."/>
            <person name="Chao Y.-T."/>
            <person name="Lu M.-Y.J."/>
            <person name="Lee M.-H."/>
            <person name="Shih M.-C."/>
        </authorList>
    </citation>
    <scope>NUCLEOTIDE SEQUENCE</scope>
    <source>
        <strain evidence="1">Coll-153</strain>
    </source>
</reference>
<organism evidence="1 2">
    <name type="scientific">Colletotrichum scovillei</name>
    <dbReference type="NCBI Taxonomy" id="1209932"/>
    <lineage>
        <taxon>Eukaryota</taxon>
        <taxon>Fungi</taxon>
        <taxon>Dikarya</taxon>
        <taxon>Ascomycota</taxon>
        <taxon>Pezizomycotina</taxon>
        <taxon>Sordariomycetes</taxon>
        <taxon>Hypocreomycetidae</taxon>
        <taxon>Glomerellales</taxon>
        <taxon>Glomerellaceae</taxon>
        <taxon>Colletotrichum</taxon>
        <taxon>Colletotrichum acutatum species complex</taxon>
    </lineage>
</organism>
<proteinExistence type="predicted"/>
<name>A0A9P7R330_9PEZI</name>
<comment type="caution">
    <text evidence="1">The sequence shown here is derived from an EMBL/GenBank/DDBJ whole genome shotgun (WGS) entry which is preliminary data.</text>
</comment>